<comment type="similarity">
    <text evidence="2">Belongs to the EI24 family.</text>
</comment>
<evidence type="ECO:0000313" key="7">
    <source>
        <dbReference type="EMBL" id="KAL1139434.1"/>
    </source>
</evidence>
<feature type="transmembrane region" description="Helical" evidence="6">
    <location>
        <begin position="75"/>
        <end position="97"/>
    </location>
</feature>
<dbReference type="PANTHER" id="PTHR21389">
    <property type="entry name" value="P53 INDUCED PROTEIN"/>
    <property type="match status" value="1"/>
</dbReference>
<evidence type="ECO:0000256" key="1">
    <source>
        <dbReference type="ARBA" id="ARBA00004141"/>
    </source>
</evidence>
<sequence>TLQAITKAIFKGIFDSLRGTIVLFYLDRNIKERALQETPVKTESSLKKGNESSPAKQVLKSKSEPKILKRTLQCCALNGGVFWLSILLFEYCLLPAVKYVLNIVFGHSPQIGKSVWSLIHTFLNVTFGALWVVPLFFLSKVVNSLWFQDIADSAYRYSRGRPQVLSSFGKLVADALFSVLVQFLFLLQSILVSSVPVSPVGYLLSLVHMCMLYSLYAFEYKWYNMGWELHKRLNYIEANWPYFIGFGLPLAVLTGLTSSYIIRYHEFYRIVLQAIFTK</sequence>
<dbReference type="Proteomes" id="UP001558652">
    <property type="component" value="Unassembled WGS sequence"/>
</dbReference>
<comment type="caution">
    <text evidence="7">The sequence shown here is derived from an EMBL/GenBank/DDBJ whole genome shotgun (WGS) entry which is preliminary data.</text>
</comment>
<evidence type="ECO:0008006" key="9">
    <source>
        <dbReference type="Google" id="ProtNLM"/>
    </source>
</evidence>
<feature type="transmembrane region" description="Helical" evidence="6">
    <location>
        <begin position="239"/>
        <end position="262"/>
    </location>
</feature>
<name>A0ABD0YTX0_9HEMI</name>
<comment type="subcellular location">
    <subcellularLocation>
        <location evidence="1">Membrane</location>
        <topology evidence="1">Multi-pass membrane protein</topology>
    </subcellularLocation>
</comment>
<keyword evidence="4 6" id="KW-1133">Transmembrane helix</keyword>
<dbReference type="GO" id="GO:0016020">
    <property type="term" value="C:membrane"/>
    <property type="evidence" value="ECO:0007669"/>
    <property type="project" value="UniProtKB-SubCell"/>
</dbReference>
<evidence type="ECO:0000313" key="8">
    <source>
        <dbReference type="Proteomes" id="UP001558652"/>
    </source>
</evidence>
<feature type="transmembrane region" description="Helical" evidence="6">
    <location>
        <begin position="171"/>
        <end position="194"/>
    </location>
</feature>
<feature type="transmembrane region" description="Helical" evidence="6">
    <location>
        <begin position="200"/>
        <end position="218"/>
    </location>
</feature>
<keyword evidence="5 6" id="KW-0472">Membrane</keyword>
<protein>
    <recommendedName>
        <fullName evidence="9">Etoposide-induced protein 2.4</fullName>
    </recommendedName>
</protein>
<organism evidence="7 8">
    <name type="scientific">Ranatra chinensis</name>
    <dbReference type="NCBI Taxonomy" id="642074"/>
    <lineage>
        <taxon>Eukaryota</taxon>
        <taxon>Metazoa</taxon>
        <taxon>Ecdysozoa</taxon>
        <taxon>Arthropoda</taxon>
        <taxon>Hexapoda</taxon>
        <taxon>Insecta</taxon>
        <taxon>Pterygota</taxon>
        <taxon>Neoptera</taxon>
        <taxon>Paraneoptera</taxon>
        <taxon>Hemiptera</taxon>
        <taxon>Heteroptera</taxon>
        <taxon>Panheteroptera</taxon>
        <taxon>Nepomorpha</taxon>
        <taxon>Nepidae</taxon>
        <taxon>Ranatrinae</taxon>
        <taxon>Ranatra</taxon>
    </lineage>
</organism>
<feature type="non-terminal residue" evidence="7">
    <location>
        <position position="1"/>
    </location>
</feature>
<feature type="transmembrane region" description="Helical" evidence="6">
    <location>
        <begin position="117"/>
        <end position="138"/>
    </location>
</feature>
<evidence type="ECO:0000256" key="4">
    <source>
        <dbReference type="ARBA" id="ARBA00022989"/>
    </source>
</evidence>
<proteinExistence type="inferred from homology"/>
<accession>A0ABD0YTX0</accession>
<keyword evidence="3 6" id="KW-0812">Transmembrane</keyword>
<dbReference type="PANTHER" id="PTHR21389:SF0">
    <property type="entry name" value="ETOPOSIDE-INDUCED PROTEIN 2.4 HOMOLOG"/>
    <property type="match status" value="1"/>
</dbReference>
<dbReference type="EMBL" id="JBFDAA010000002">
    <property type="protein sequence ID" value="KAL1139434.1"/>
    <property type="molecule type" value="Genomic_DNA"/>
</dbReference>
<evidence type="ECO:0000256" key="6">
    <source>
        <dbReference type="SAM" id="Phobius"/>
    </source>
</evidence>
<dbReference type="Pfam" id="PF07264">
    <property type="entry name" value="EI24"/>
    <property type="match status" value="1"/>
</dbReference>
<keyword evidence="8" id="KW-1185">Reference proteome</keyword>
<dbReference type="InterPro" id="IPR059112">
    <property type="entry name" value="CysZ/EI24"/>
</dbReference>
<gene>
    <name evidence="7" type="ORF">AAG570_006418</name>
</gene>
<reference evidence="7 8" key="1">
    <citation type="submission" date="2024-07" db="EMBL/GenBank/DDBJ databases">
        <title>Chromosome-level genome assembly of the water stick insect Ranatra chinensis (Heteroptera: Nepidae).</title>
        <authorList>
            <person name="Liu X."/>
        </authorList>
    </citation>
    <scope>NUCLEOTIDE SEQUENCE [LARGE SCALE GENOMIC DNA]</scope>
    <source>
        <strain evidence="7">Cailab_2021Rc</strain>
        <tissue evidence="7">Muscle</tissue>
    </source>
</reference>
<evidence type="ECO:0000256" key="3">
    <source>
        <dbReference type="ARBA" id="ARBA00022692"/>
    </source>
</evidence>
<dbReference type="AlphaFoldDB" id="A0ABD0YTX0"/>
<evidence type="ECO:0000256" key="2">
    <source>
        <dbReference type="ARBA" id="ARBA00010970"/>
    </source>
</evidence>
<evidence type="ECO:0000256" key="5">
    <source>
        <dbReference type="ARBA" id="ARBA00023136"/>
    </source>
</evidence>